<comment type="caution">
    <text evidence="3">The sequence shown here is derived from an EMBL/GenBank/DDBJ whole genome shotgun (WGS) entry which is preliminary data.</text>
</comment>
<dbReference type="EMBL" id="BAAALT010000269">
    <property type="protein sequence ID" value="GAA1831260.1"/>
    <property type="molecule type" value="Genomic_DNA"/>
</dbReference>
<sequence>MRARLCKTLVAAVTAAVTVLALAVSPAVAAPTTQRFACKYLITGKWPNGFRADLFIYNNGPALSTWTVRWWFADPTQVTSTWYAKITQGPAGSVTATPLAFFLPVDANETFSFGWSAIAATTEVPKLIVVNGFLCDQPTI</sequence>
<dbReference type="PROSITE" id="PS51173">
    <property type="entry name" value="CBM2"/>
    <property type="match status" value="1"/>
</dbReference>
<dbReference type="Proteomes" id="UP001500218">
    <property type="component" value="Unassembled WGS sequence"/>
</dbReference>
<name>A0ABN2ML88_9ACTN</name>
<reference evidence="3 4" key="1">
    <citation type="journal article" date="2019" name="Int. J. Syst. Evol. Microbiol.">
        <title>The Global Catalogue of Microorganisms (GCM) 10K type strain sequencing project: providing services to taxonomists for standard genome sequencing and annotation.</title>
        <authorList>
            <consortium name="The Broad Institute Genomics Platform"/>
            <consortium name="The Broad Institute Genome Sequencing Center for Infectious Disease"/>
            <person name="Wu L."/>
            <person name="Ma J."/>
        </authorList>
    </citation>
    <scope>NUCLEOTIDE SEQUENCE [LARGE SCALE GENOMIC DNA]</scope>
    <source>
        <strain evidence="3 4">JCM 13250</strain>
    </source>
</reference>
<dbReference type="InterPro" id="IPR001919">
    <property type="entry name" value="CBD2"/>
</dbReference>
<dbReference type="SMART" id="SM00637">
    <property type="entry name" value="CBD_II"/>
    <property type="match status" value="1"/>
</dbReference>
<evidence type="ECO:0000313" key="4">
    <source>
        <dbReference type="Proteomes" id="UP001500218"/>
    </source>
</evidence>
<evidence type="ECO:0000259" key="2">
    <source>
        <dbReference type="PROSITE" id="PS51173"/>
    </source>
</evidence>
<protein>
    <recommendedName>
        <fullName evidence="2">CBM2 domain-containing protein</fullName>
    </recommendedName>
</protein>
<feature type="chain" id="PRO_5045589805" description="CBM2 domain-containing protein" evidence="1">
    <location>
        <begin position="30"/>
        <end position="140"/>
    </location>
</feature>
<dbReference type="RefSeq" id="WP_344139056.1">
    <property type="nucleotide sequence ID" value="NZ_BAAALT010000269.1"/>
</dbReference>
<evidence type="ECO:0000256" key="1">
    <source>
        <dbReference type="SAM" id="SignalP"/>
    </source>
</evidence>
<feature type="signal peptide" evidence="1">
    <location>
        <begin position="1"/>
        <end position="29"/>
    </location>
</feature>
<keyword evidence="1" id="KW-0732">Signal</keyword>
<proteinExistence type="predicted"/>
<gene>
    <name evidence="3" type="ORF">GCM10009682_57330</name>
</gene>
<dbReference type="Gene3D" id="2.60.40.290">
    <property type="match status" value="1"/>
</dbReference>
<organism evidence="3 4">
    <name type="scientific">Luedemannella flava</name>
    <dbReference type="NCBI Taxonomy" id="349316"/>
    <lineage>
        <taxon>Bacteria</taxon>
        <taxon>Bacillati</taxon>
        <taxon>Actinomycetota</taxon>
        <taxon>Actinomycetes</taxon>
        <taxon>Micromonosporales</taxon>
        <taxon>Micromonosporaceae</taxon>
        <taxon>Luedemannella</taxon>
    </lineage>
</organism>
<evidence type="ECO:0000313" key="3">
    <source>
        <dbReference type="EMBL" id="GAA1831260.1"/>
    </source>
</evidence>
<accession>A0ABN2ML88</accession>
<dbReference type="InterPro" id="IPR008965">
    <property type="entry name" value="CBM2/CBM3_carb-bd_dom_sf"/>
</dbReference>
<dbReference type="InterPro" id="IPR012291">
    <property type="entry name" value="CBM2_carb-bd_dom_sf"/>
</dbReference>
<dbReference type="Pfam" id="PF00553">
    <property type="entry name" value="CBM_2"/>
    <property type="match status" value="1"/>
</dbReference>
<feature type="domain" description="CBM2" evidence="2">
    <location>
        <begin position="31"/>
        <end position="138"/>
    </location>
</feature>
<dbReference type="SUPFAM" id="SSF49384">
    <property type="entry name" value="Carbohydrate-binding domain"/>
    <property type="match status" value="1"/>
</dbReference>
<keyword evidence="4" id="KW-1185">Reference proteome</keyword>